<dbReference type="PRINTS" id="PR01009">
    <property type="entry name" value="FLGMRINGFLIF"/>
</dbReference>
<name>A0ABV0CVD7_9SPHN</name>
<feature type="transmembrane region" description="Helical" evidence="11">
    <location>
        <begin position="434"/>
        <end position="456"/>
    </location>
</feature>
<dbReference type="InterPro" id="IPR013556">
    <property type="entry name" value="Flag_M-ring_C"/>
</dbReference>
<keyword evidence="6 11" id="KW-1133">Transmembrane helix</keyword>
<dbReference type="Proteomes" id="UP001484535">
    <property type="component" value="Unassembled WGS sequence"/>
</dbReference>
<keyword evidence="15" id="KW-1185">Reference proteome</keyword>
<accession>A0ABV0CVD7</accession>
<sequence>MADLVPATPNASLTMEPGAGPMAQVKGFVAQPAVKKMLPWFVGTAGLGLAALTWALVVPAPQRTLYSSLGDGERAEVAAALDQAGINYEIDPGTGAVMVGEDELYRARMTVASQGALSIPESGSQMLDSLPMGASRTLEGDRLRAAQERELELTIAEIDGVDTVRVHLAKADKSVFVRENGDPTASVMLRLARGKSLSQSQVGAIANLVAASVVGLTPDRVRIVDQNGSLLSDTANPDLDGLDLQARTEAKLREQVIQLLTPVVGEGAFSAEVQVSLDMNEQTRARESYEPEGVVRSETVSETTQAEQTAAGVPGATTNIPPADDQAANRAPEGTEAAGGAVRNGASNASRTFDVGREVSVTSTRPGAMSRLSVAVAVDESALGDNPEQELQKIEELVAAAVGADPQRGDIVTVRTRAFNPAELDEPAFWETPWFATILRNVVALLSVLLVLLLAVRPLLKAVTGRLDPSRAAKASEDGDEASDEDEDSDEEGEGEALANQPSPALLPSAADFPDTANNEALTQQIELARRITREQPDDALQALRRMLREAPAPEADEAAAA</sequence>
<keyword evidence="14" id="KW-0969">Cilium</keyword>
<evidence type="ECO:0000256" key="7">
    <source>
        <dbReference type="ARBA" id="ARBA00023136"/>
    </source>
</evidence>
<keyword evidence="14" id="KW-0966">Cell projection</keyword>
<dbReference type="Gene3D" id="3.30.300.30">
    <property type="match status" value="1"/>
</dbReference>
<dbReference type="Pfam" id="PF01514">
    <property type="entry name" value="YscJ_FliF"/>
    <property type="match status" value="1"/>
</dbReference>
<keyword evidence="4" id="KW-1003">Cell membrane</keyword>
<evidence type="ECO:0000256" key="2">
    <source>
        <dbReference type="ARBA" id="ARBA00004651"/>
    </source>
</evidence>
<protein>
    <recommendedName>
        <fullName evidence="9">Flagellar M-ring protein</fullName>
    </recommendedName>
</protein>
<feature type="region of interest" description="Disordered" evidence="10">
    <location>
        <begin position="468"/>
        <end position="522"/>
    </location>
</feature>
<evidence type="ECO:0000256" key="5">
    <source>
        <dbReference type="ARBA" id="ARBA00022692"/>
    </source>
</evidence>
<evidence type="ECO:0000256" key="4">
    <source>
        <dbReference type="ARBA" id="ARBA00022475"/>
    </source>
</evidence>
<evidence type="ECO:0000256" key="3">
    <source>
        <dbReference type="ARBA" id="ARBA00007971"/>
    </source>
</evidence>
<evidence type="ECO:0000256" key="8">
    <source>
        <dbReference type="ARBA" id="ARBA00023143"/>
    </source>
</evidence>
<dbReference type="NCBIfam" id="TIGR00206">
    <property type="entry name" value="fliF"/>
    <property type="match status" value="1"/>
</dbReference>
<feature type="domain" description="Flagellar M-ring N-terminal" evidence="12">
    <location>
        <begin position="63"/>
        <end position="232"/>
    </location>
</feature>
<gene>
    <name evidence="14" type="primary">fliF</name>
    <name evidence="14" type="ORF">ABDJ38_06475</name>
</gene>
<keyword evidence="5 11" id="KW-0812">Transmembrane</keyword>
<evidence type="ECO:0000256" key="6">
    <source>
        <dbReference type="ARBA" id="ARBA00022989"/>
    </source>
</evidence>
<evidence type="ECO:0000313" key="15">
    <source>
        <dbReference type="Proteomes" id="UP001484535"/>
    </source>
</evidence>
<evidence type="ECO:0000256" key="11">
    <source>
        <dbReference type="SAM" id="Phobius"/>
    </source>
</evidence>
<proteinExistence type="inferred from homology"/>
<feature type="compositionally biased region" description="Basic and acidic residues" evidence="10">
    <location>
        <begin position="468"/>
        <end position="477"/>
    </location>
</feature>
<evidence type="ECO:0000256" key="10">
    <source>
        <dbReference type="SAM" id="MobiDB-lite"/>
    </source>
</evidence>
<dbReference type="PANTHER" id="PTHR30046:SF0">
    <property type="entry name" value="FLAGELLAR M-RING PROTEIN"/>
    <property type="match status" value="1"/>
</dbReference>
<evidence type="ECO:0000256" key="9">
    <source>
        <dbReference type="PIRNR" id="PIRNR004862"/>
    </source>
</evidence>
<dbReference type="InterPro" id="IPR043427">
    <property type="entry name" value="YscJ/FliF"/>
</dbReference>
<keyword evidence="8 9" id="KW-0975">Bacterial flagellum</keyword>
<dbReference type="InterPro" id="IPR045851">
    <property type="entry name" value="AMP-bd_C_sf"/>
</dbReference>
<feature type="region of interest" description="Disordered" evidence="10">
    <location>
        <begin position="282"/>
        <end position="349"/>
    </location>
</feature>
<keyword evidence="14" id="KW-0282">Flagellum</keyword>
<feature type="compositionally biased region" description="Acidic residues" evidence="10">
    <location>
        <begin position="478"/>
        <end position="495"/>
    </location>
</feature>
<organism evidence="14 15">
    <name type="scientific">Aurantiacibacter flavus</name>
    <dbReference type="NCBI Taxonomy" id="3145232"/>
    <lineage>
        <taxon>Bacteria</taxon>
        <taxon>Pseudomonadati</taxon>
        <taxon>Pseudomonadota</taxon>
        <taxon>Alphaproteobacteria</taxon>
        <taxon>Sphingomonadales</taxon>
        <taxon>Erythrobacteraceae</taxon>
        <taxon>Aurantiacibacter</taxon>
    </lineage>
</organism>
<dbReference type="Pfam" id="PF08345">
    <property type="entry name" value="YscJ_FliF_C"/>
    <property type="match status" value="1"/>
</dbReference>
<comment type="caution">
    <text evidence="14">The sequence shown here is derived from an EMBL/GenBank/DDBJ whole genome shotgun (WGS) entry which is preliminary data.</text>
</comment>
<evidence type="ECO:0000259" key="13">
    <source>
        <dbReference type="Pfam" id="PF08345"/>
    </source>
</evidence>
<feature type="transmembrane region" description="Helical" evidence="11">
    <location>
        <begin position="38"/>
        <end position="57"/>
    </location>
</feature>
<reference evidence="14 15" key="1">
    <citation type="submission" date="2024-05" db="EMBL/GenBank/DDBJ databases">
        <authorList>
            <person name="Park S."/>
        </authorList>
    </citation>
    <scope>NUCLEOTIDE SEQUENCE [LARGE SCALE GENOMIC DNA]</scope>
    <source>
        <strain evidence="14 15">DGU5</strain>
    </source>
</reference>
<dbReference type="PIRSF" id="PIRSF004862">
    <property type="entry name" value="FliF"/>
    <property type="match status" value="1"/>
</dbReference>
<feature type="compositionally biased region" description="Polar residues" evidence="10">
    <location>
        <begin position="298"/>
        <end position="308"/>
    </location>
</feature>
<evidence type="ECO:0000256" key="1">
    <source>
        <dbReference type="ARBA" id="ARBA00004117"/>
    </source>
</evidence>
<evidence type="ECO:0000313" key="14">
    <source>
        <dbReference type="EMBL" id="MEN7536813.1"/>
    </source>
</evidence>
<dbReference type="EMBL" id="JBDLBR010000002">
    <property type="protein sequence ID" value="MEN7536813.1"/>
    <property type="molecule type" value="Genomic_DNA"/>
</dbReference>
<evidence type="ECO:0000259" key="12">
    <source>
        <dbReference type="Pfam" id="PF01514"/>
    </source>
</evidence>
<comment type="similarity">
    <text evidence="3 9">Belongs to the FliF family.</text>
</comment>
<feature type="compositionally biased region" description="Basic and acidic residues" evidence="10">
    <location>
        <begin position="282"/>
        <end position="295"/>
    </location>
</feature>
<dbReference type="InterPro" id="IPR000067">
    <property type="entry name" value="FlgMring_FliF"/>
</dbReference>
<comment type="function">
    <text evidence="9">The M ring may be actively involved in energy transduction.</text>
</comment>
<dbReference type="RefSeq" id="WP_346784263.1">
    <property type="nucleotide sequence ID" value="NZ_JBDLBR010000002.1"/>
</dbReference>
<comment type="subcellular location">
    <subcellularLocation>
        <location evidence="1 9">Bacterial flagellum basal body</location>
    </subcellularLocation>
    <subcellularLocation>
        <location evidence="2">Cell membrane</location>
        <topology evidence="2">Multi-pass membrane protein</topology>
    </subcellularLocation>
</comment>
<dbReference type="PANTHER" id="PTHR30046">
    <property type="entry name" value="FLAGELLAR M-RING PROTEIN"/>
    <property type="match status" value="1"/>
</dbReference>
<dbReference type="InterPro" id="IPR006182">
    <property type="entry name" value="FliF_N_dom"/>
</dbReference>
<feature type="domain" description="Flagellar M-ring C-terminal" evidence="13">
    <location>
        <begin position="260"/>
        <end position="419"/>
    </location>
</feature>
<keyword evidence="7 11" id="KW-0472">Membrane</keyword>